<accession>A0A443IJ48</accession>
<evidence type="ECO:0000313" key="1">
    <source>
        <dbReference type="EMBL" id="RWR04480.1"/>
    </source>
</evidence>
<name>A0A443IJ48_9RHOB</name>
<keyword evidence="2" id="KW-1185">Reference proteome</keyword>
<dbReference type="RefSeq" id="WP_128271067.1">
    <property type="nucleotide sequence ID" value="NZ_SAUW01000051.1"/>
</dbReference>
<dbReference type="AlphaFoldDB" id="A0A443IJ48"/>
<dbReference type="Proteomes" id="UP000285710">
    <property type="component" value="Unassembled WGS sequence"/>
</dbReference>
<dbReference type="EMBL" id="SAUW01000051">
    <property type="protein sequence ID" value="RWR04480.1"/>
    <property type="molecule type" value="Genomic_DNA"/>
</dbReference>
<reference evidence="1 2" key="1">
    <citation type="submission" date="2019-01" db="EMBL/GenBank/DDBJ databases">
        <title>Sinorhodobacter populi sp. nov. isolated from the symptomatic bark tissue of Populus euramericana canker.</title>
        <authorList>
            <person name="Xu G."/>
        </authorList>
    </citation>
    <scope>NUCLEOTIDE SEQUENCE [LARGE SCALE GENOMIC DNA]</scope>
    <source>
        <strain evidence="1 2">2D-5</strain>
    </source>
</reference>
<organism evidence="1 2">
    <name type="scientific">Paenirhodobacter populi</name>
    <dbReference type="NCBI Taxonomy" id="2306993"/>
    <lineage>
        <taxon>Bacteria</taxon>
        <taxon>Pseudomonadati</taxon>
        <taxon>Pseudomonadota</taxon>
        <taxon>Alphaproteobacteria</taxon>
        <taxon>Rhodobacterales</taxon>
        <taxon>Rhodobacter group</taxon>
        <taxon>Paenirhodobacter</taxon>
    </lineage>
</organism>
<evidence type="ECO:0000313" key="2">
    <source>
        <dbReference type="Proteomes" id="UP000285710"/>
    </source>
</evidence>
<comment type="caution">
    <text evidence="1">The sequence shown here is derived from an EMBL/GenBank/DDBJ whole genome shotgun (WGS) entry which is preliminary data.</text>
</comment>
<reference evidence="1 2" key="2">
    <citation type="submission" date="2019-01" db="EMBL/GenBank/DDBJ databases">
        <authorList>
            <person name="Li Y."/>
        </authorList>
    </citation>
    <scope>NUCLEOTIDE SEQUENCE [LARGE SCALE GENOMIC DNA]</scope>
    <source>
        <strain evidence="1 2">2D-5</strain>
    </source>
</reference>
<gene>
    <name evidence="1" type="ORF">D2T33_20995</name>
</gene>
<protein>
    <submittedName>
        <fullName evidence="1">Uncharacterized protein</fullName>
    </submittedName>
</protein>
<sequence length="127" mass="14401">MTTEQNEGDLLLLEAAQRIGVSVGDMTAALWNAKMIETAECWRVTEKGIAAGVVTRSRDKPETARVRVDALDHVAELVADRAKRITENEATFRERFGRAPMRGEEWLMALPENYPLPEDFMQRKARK</sequence>
<proteinExistence type="predicted"/>